<protein>
    <submittedName>
        <fullName evidence="2">PIR Superfamily Protein</fullName>
    </submittedName>
</protein>
<dbReference type="InterPro" id="IPR008780">
    <property type="entry name" value="Plasmodium_Vir"/>
</dbReference>
<name>A0A1A8X598_PLAOA</name>
<proteinExistence type="predicted"/>
<dbReference type="AlphaFoldDB" id="A0A1A8X598"/>
<reference evidence="2" key="1">
    <citation type="submission" date="2016-05" db="EMBL/GenBank/DDBJ databases">
        <authorList>
            <person name="Lavstsen T."/>
            <person name="Jespersen J.S."/>
        </authorList>
    </citation>
    <scope>NUCLEOTIDE SEQUENCE [LARGE SCALE GENOMIC DNA]</scope>
</reference>
<evidence type="ECO:0000313" key="1">
    <source>
        <dbReference type="EMBL" id="SBS90899.1"/>
    </source>
</evidence>
<evidence type="ECO:0000313" key="2">
    <source>
        <dbReference type="EMBL" id="SBS99777.1"/>
    </source>
</evidence>
<evidence type="ECO:0000313" key="4">
    <source>
        <dbReference type="Proteomes" id="UP000078560"/>
    </source>
</evidence>
<dbReference type="EMBL" id="FLQV01001512">
    <property type="protein sequence ID" value="SBS99777.1"/>
    <property type="molecule type" value="Genomic_DNA"/>
</dbReference>
<gene>
    <name evidence="2" type="ORF">POVCU1_054970</name>
    <name evidence="1" type="ORF">POVCU2_0064300</name>
</gene>
<evidence type="ECO:0000313" key="3">
    <source>
        <dbReference type="Proteomes" id="UP000078546"/>
    </source>
</evidence>
<dbReference type="Proteomes" id="UP000078560">
    <property type="component" value="Unassembled WGS sequence"/>
</dbReference>
<accession>A0A1A8X598</accession>
<dbReference type="Proteomes" id="UP000078546">
    <property type="component" value="Unassembled WGS sequence"/>
</dbReference>
<organism evidence="2 3">
    <name type="scientific">Plasmodium ovale curtisi</name>
    <dbReference type="NCBI Taxonomy" id="864141"/>
    <lineage>
        <taxon>Eukaryota</taxon>
        <taxon>Sar</taxon>
        <taxon>Alveolata</taxon>
        <taxon>Apicomplexa</taxon>
        <taxon>Aconoidasida</taxon>
        <taxon>Haemosporida</taxon>
        <taxon>Plasmodiidae</taxon>
        <taxon>Plasmodium</taxon>
        <taxon>Plasmodium (Plasmodium)</taxon>
    </lineage>
</organism>
<sequence>MQSEIDETIYKYIPLFLQYKVDFGTVHKEENGMFKGLCEEVNTNYLQKYDKRNVINSCIKLLPYLYNLTHRDFVTYEEAGCKYVYYWLYYDIMENNESSSFTLRFYTELIGKYAQMNILMCKNCVKGITDDVFKKIKLLYDLYDMFHKFKDYKSKPTEEHCNSAKHCSKSYKNLMDNYCMSEMNVFCEVSEKYKETYYINMQSKTRYNAS</sequence>
<reference evidence="3 4" key="2">
    <citation type="submission" date="2016-05" db="EMBL/GenBank/DDBJ databases">
        <authorList>
            <person name="Naeem Raeece"/>
        </authorList>
    </citation>
    <scope>NUCLEOTIDE SEQUENCE [LARGE SCALE GENOMIC DNA]</scope>
</reference>
<dbReference type="Pfam" id="PF05795">
    <property type="entry name" value="Plasmodium_Vir"/>
    <property type="match status" value="1"/>
</dbReference>
<dbReference type="EMBL" id="FLQU01001005">
    <property type="protein sequence ID" value="SBS90899.1"/>
    <property type="molecule type" value="Genomic_DNA"/>
</dbReference>